<sequence>VCSHLQSFAVCDIRDLHLVVTVSRTYYPRPSKMRDQL</sequence>
<accession>A0AAD2HYB1</accession>
<dbReference type="AlphaFoldDB" id="A0AAD2HYB1"/>
<dbReference type="EMBL" id="CAVNYO010000467">
    <property type="protein sequence ID" value="CAK5283516.1"/>
    <property type="molecule type" value="Genomic_DNA"/>
</dbReference>
<dbReference type="Proteomes" id="UP001295794">
    <property type="component" value="Unassembled WGS sequence"/>
</dbReference>
<keyword evidence="2" id="KW-1185">Reference proteome</keyword>
<evidence type="ECO:0000313" key="2">
    <source>
        <dbReference type="Proteomes" id="UP001295794"/>
    </source>
</evidence>
<organism evidence="1 2">
    <name type="scientific">Mycena citricolor</name>
    <dbReference type="NCBI Taxonomy" id="2018698"/>
    <lineage>
        <taxon>Eukaryota</taxon>
        <taxon>Fungi</taxon>
        <taxon>Dikarya</taxon>
        <taxon>Basidiomycota</taxon>
        <taxon>Agaricomycotina</taxon>
        <taxon>Agaricomycetes</taxon>
        <taxon>Agaricomycetidae</taxon>
        <taxon>Agaricales</taxon>
        <taxon>Marasmiineae</taxon>
        <taxon>Mycenaceae</taxon>
        <taxon>Mycena</taxon>
    </lineage>
</organism>
<reference evidence="1" key="1">
    <citation type="submission" date="2023-11" db="EMBL/GenBank/DDBJ databases">
        <authorList>
            <person name="De Vega J J."/>
            <person name="De Vega J J."/>
        </authorList>
    </citation>
    <scope>NUCLEOTIDE SEQUENCE</scope>
</reference>
<gene>
    <name evidence="1" type="ORF">MYCIT1_LOCUS36091</name>
</gene>
<name>A0AAD2HYB1_9AGAR</name>
<evidence type="ECO:0000313" key="1">
    <source>
        <dbReference type="EMBL" id="CAK5283516.1"/>
    </source>
</evidence>
<proteinExistence type="predicted"/>
<comment type="caution">
    <text evidence="1">The sequence shown here is derived from an EMBL/GenBank/DDBJ whole genome shotgun (WGS) entry which is preliminary data.</text>
</comment>
<feature type="non-terminal residue" evidence="1">
    <location>
        <position position="1"/>
    </location>
</feature>
<protein>
    <submittedName>
        <fullName evidence="1">Uncharacterized protein</fullName>
    </submittedName>
</protein>